<accession>A0A5E4VTG1</accession>
<dbReference type="Pfam" id="PF07687">
    <property type="entry name" value="M20_dimer"/>
    <property type="match status" value="1"/>
</dbReference>
<evidence type="ECO:0000256" key="10">
    <source>
        <dbReference type="ARBA" id="ARBA00023285"/>
    </source>
</evidence>
<dbReference type="Proteomes" id="UP000367825">
    <property type="component" value="Unassembled WGS sequence"/>
</dbReference>
<evidence type="ECO:0000256" key="7">
    <source>
        <dbReference type="ARBA" id="ARBA00022723"/>
    </source>
</evidence>
<dbReference type="InterPro" id="IPR001261">
    <property type="entry name" value="ArgE/DapE_CS"/>
</dbReference>
<keyword evidence="7" id="KW-0479">Metal-binding</keyword>
<dbReference type="PANTHER" id="PTHR43808">
    <property type="entry name" value="ACETYLORNITHINE DEACETYLASE"/>
    <property type="match status" value="1"/>
</dbReference>
<evidence type="ECO:0000256" key="3">
    <source>
        <dbReference type="ARBA" id="ARBA00005691"/>
    </source>
</evidence>
<keyword evidence="6" id="KW-0028">Amino-acid biosynthesis</keyword>
<dbReference type="InterPro" id="IPR002933">
    <property type="entry name" value="Peptidase_M20"/>
</dbReference>
<reference evidence="13 14" key="1">
    <citation type="submission" date="2019-08" db="EMBL/GenBank/DDBJ databases">
        <authorList>
            <person name="Peeters C."/>
        </authorList>
    </citation>
    <scope>NUCLEOTIDE SEQUENCE [LARGE SCALE GENOMIC DNA]</scope>
    <source>
        <strain evidence="13 14">LMG 31109</strain>
    </source>
</reference>
<dbReference type="InterPro" id="IPR010169">
    <property type="entry name" value="AcOrn-deacetyl"/>
</dbReference>
<feature type="region of interest" description="Disordered" evidence="11">
    <location>
        <begin position="1"/>
        <end position="31"/>
    </location>
</feature>
<evidence type="ECO:0000256" key="4">
    <source>
        <dbReference type="ARBA" id="ARBA00022490"/>
    </source>
</evidence>
<evidence type="ECO:0000256" key="11">
    <source>
        <dbReference type="SAM" id="MobiDB-lite"/>
    </source>
</evidence>
<dbReference type="GO" id="GO:0006526">
    <property type="term" value="P:L-arginine biosynthetic process"/>
    <property type="evidence" value="ECO:0007669"/>
    <property type="project" value="UniProtKB-KW"/>
</dbReference>
<keyword evidence="5" id="KW-0055">Arginine biosynthesis</keyword>
<keyword evidence="10" id="KW-0170">Cobalt</keyword>
<evidence type="ECO:0000256" key="2">
    <source>
        <dbReference type="ARBA" id="ARBA00004496"/>
    </source>
</evidence>
<comment type="cofactor">
    <cofactor evidence="1">
        <name>Zn(2+)</name>
        <dbReference type="ChEBI" id="CHEBI:29105"/>
    </cofactor>
</comment>
<dbReference type="RefSeq" id="WP_150556089.1">
    <property type="nucleotide sequence ID" value="NZ_CABPSC010000010.1"/>
</dbReference>
<name>A0A5E4VTG1_9BURK</name>
<evidence type="ECO:0000256" key="5">
    <source>
        <dbReference type="ARBA" id="ARBA00022571"/>
    </source>
</evidence>
<dbReference type="Pfam" id="PF01546">
    <property type="entry name" value="Peptidase_M20"/>
    <property type="match status" value="1"/>
</dbReference>
<dbReference type="CDD" id="cd03894">
    <property type="entry name" value="M20_ArgE"/>
    <property type="match status" value="1"/>
</dbReference>
<evidence type="ECO:0000259" key="12">
    <source>
        <dbReference type="Pfam" id="PF07687"/>
    </source>
</evidence>
<keyword evidence="9" id="KW-0862">Zinc</keyword>
<protein>
    <submittedName>
        <fullName evidence="13">Acetylornithine deacetylase</fullName>
    </submittedName>
</protein>
<dbReference type="EMBL" id="CABPSC010000010">
    <property type="protein sequence ID" value="VVE14225.1"/>
    <property type="molecule type" value="Genomic_DNA"/>
</dbReference>
<evidence type="ECO:0000313" key="14">
    <source>
        <dbReference type="Proteomes" id="UP000367825"/>
    </source>
</evidence>
<evidence type="ECO:0000313" key="13">
    <source>
        <dbReference type="EMBL" id="VVE14225.1"/>
    </source>
</evidence>
<proteinExistence type="inferred from homology"/>
<organism evidence="13 14">
    <name type="scientific">Pandoraea nosoerga</name>
    <dbReference type="NCBI Taxonomy" id="2508296"/>
    <lineage>
        <taxon>Bacteria</taxon>
        <taxon>Pseudomonadati</taxon>
        <taxon>Pseudomonadota</taxon>
        <taxon>Betaproteobacteria</taxon>
        <taxon>Burkholderiales</taxon>
        <taxon>Burkholderiaceae</taxon>
        <taxon>Pandoraea</taxon>
    </lineage>
</organism>
<dbReference type="InterPro" id="IPR036264">
    <property type="entry name" value="Bact_exopeptidase_dim_dom"/>
</dbReference>
<evidence type="ECO:0000256" key="9">
    <source>
        <dbReference type="ARBA" id="ARBA00022833"/>
    </source>
</evidence>
<comment type="similarity">
    <text evidence="3">Belongs to the peptidase M20A family. ArgE subfamily.</text>
</comment>
<evidence type="ECO:0000256" key="1">
    <source>
        <dbReference type="ARBA" id="ARBA00001947"/>
    </source>
</evidence>
<dbReference type="Gene3D" id="3.30.70.360">
    <property type="match status" value="1"/>
</dbReference>
<dbReference type="AlphaFoldDB" id="A0A5E4VTG1"/>
<dbReference type="PROSITE" id="PS00759">
    <property type="entry name" value="ARGE_DAPE_CPG2_2"/>
    <property type="match status" value="1"/>
</dbReference>
<keyword evidence="4" id="KW-0963">Cytoplasm</keyword>
<feature type="compositionally biased region" description="Polar residues" evidence="11">
    <location>
        <begin position="10"/>
        <end position="20"/>
    </location>
</feature>
<dbReference type="Gene3D" id="3.40.630.10">
    <property type="entry name" value="Zn peptidases"/>
    <property type="match status" value="1"/>
</dbReference>
<dbReference type="InterPro" id="IPR050072">
    <property type="entry name" value="Peptidase_M20A"/>
</dbReference>
<sequence length="421" mass="44752">MASSKPIPPSTDNDNDTVTASRRDDPGQPASSAAIEWISRLIAIDTTSRQSNLGLIEAVRDDLRSHGVHAWLDYDASGAKANLFATLPASDGRTQGGIVLSGHTDVVPVDGQDWHSPPFAPTVRNGRLYGRGACDMKGFIGTVMSRVPAWCATPPGVPVHLAFSYDEEVGCLGVSPMLAAMARRNIRPQGCVVGEPTGMRVIVAHKGINIYRCCVHGHAAHSSLTPRGVNAIEYAARLICHIRDVADAFAANGPYDDGFDVPFSTAQTGTISGGIALNTIPAACEFVFEYRNLPGVDADAVFARIEAFAAQTLIPEMARVHPNATIRFTKIAAPPSMKAPASAPFVQLMHALTRDTAARKVSYGTEAGFFQRAGIPTVVCGPGSIEQAHQPDEFVALAEIARCERFLSKLIAPSTRASTLI</sequence>
<dbReference type="InterPro" id="IPR011650">
    <property type="entry name" value="Peptidase_M20_dimer"/>
</dbReference>
<gene>
    <name evidence="13" type="ORF">PNO31109_02789</name>
</gene>
<dbReference type="SUPFAM" id="SSF53187">
    <property type="entry name" value="Zn-dependent exopeptidases"/>
    <property type="match status" value="1"/>
</dbReference>
<keyword evidence="14" id="KW-1185">Reference proteome</keyword>
<evidence type="ECO:0000256" key="6">
    <source>
        <dbReference type="ARBA" id="ARBA00022605"/>
    </source>
</evidence>
<feature type="domain" description="Peptidase M20 dimerisation" evidence="12">
    <location>
        <begin position="203"/>
        <end position="313"/>
    </location>
</feature>
<evidence type="ECO:0000256" key="8">
    <source>
        <dbReference type="ARBA" id="ARBA00022801"/>
    </source>
</evidence>
<dbReference type="NCBIfam" id="NF005710">
    <property type="entry name" value="PRK07522.1"/>
    <property type="match status" value="1"/>
</dbReference>
<dbReference type="FunFam" id="3.30.70.360:FF:000003">
    <property type="entry name" value="Acetylornithine deacetylase"/>
    <property type="match status" value="1"/>
</dbReference>
<dbReference type="GO" id="GO:0005737">
    <property type="term" value="C:cytoplasm"/>
    <property type="evidence" value="ECO:0007669"/>
    <property type="project" value="UniProtKB-SubCell"/>
</dbReference>
<dbReference type="SUPFAM" id="SSF55031">
    <property type="entry name" value="Bacterial exopeptidase dimerisation domain"/>
    <property type="match status" value="1"/>
</dbReference>
<dbReference type="GO" id="GO:0008777">
    <property type="term" value="F:acetylornithine deacetylase activity"/>
    <property type="evidence" value="ECO:0007669"/>
    <property type="project" value="TreeGrafter"/>
</dbReference>
<dbReference type="PANTHER" id="PTHR43808:SF31">
    <property type="entry name" value="N-ACETYL-L-CITRULLINE DEACETYLASE"/>
    <property type="match status" value="1"/>
</dbReference>
<dbReference type="GO" id="GO:0046872">
    <property type="term" value="F:metal ion binding"/>
    <property type="evidence" value="ECO:0007669"/>
    <property type="project" value="UniProtKB-KW"/>
</dbReference>
<dbReference type="OrthoDB" id="3665926at2"/>
<comment type="subcellular location">
    <subcellularLocation>
        <location evidence="2">Cytoplasm</location>
    </subcellularLocation>
</comment>
<keyword evidence="8" id="KW-0378">Hydrolase</keyword>
<dbReference type="NCBIfam" id="TIGR01892">
    <property type="entry name" value="AcOrn-deacetyl"/>
    <property type="match status" value="1"/>
</dbReference>